<dbReference type="InterPro" id="IPR010345">
    <property type="entry name" value="IL-17_fam"/>
</dbReference>
<keyword evidence="4 5" id="KW-0732">Signal</keyword>
<evidence type="ECO:0000256" key="2">
    <source>
        <dbReference type="ARBA" id="ARBA00007236"/>
    </source>
</evidence>
<dbReference type="Gene3D" id="2.10.90.10">
    <property type="entry name" value="Cystine-knot cytokines"/>
    <property type="match status" value="1"/>
</dbReference>
<comment type="similarity">
    <text evidence="2">Belongs to the IL-17 family.</text>
</comment>
<dbReference type="InterPro" id="IPR029034">
    <property type="entry name" value="Cystine-knot_cytokine"/>
</dbReference>
<organism evidence="6 7">
    <name type="scientific">Trichonephila clavipes</name>
    <name type="common">Golden silk orbweaver</name>
    <name type="synonym">Nephila clavipes</name>
    <dbReference type="NCBI Taxonomy" id="2585209"/>
    <lineage>
        <taxon>Eukaryota</taxon>
        <taxon>Metazoa</taxon>
        <taxon>Ecdysozoa</taxon>
        <taxon>Arthropoda</taxon>
        <taxon>Chelicerata</taxon>
        <taxon>Arachnida</taxon>
        <taxon>Araneae</taxon>
        <taxon>Araneomorphae</taxon>
        <taxon>Entelegynae</taxon>
        <taxon>Araneoidea</taxon>
        <taxon>Nephilidae</taxon>
        <taxon>Trichonephila</taxon>
    </lineage>
</organism>
<reference evidence="6" key="1">
    <citation type="submission" date="2020-08" db="EMBL/GenBank/DDBJ databases">
        <title>Multicomponent nature underlies the extraordinary mechanical properties of spider dragline silk.</title>
        <authorList>
            <person name="Kono N."/>
            <person name="Nakamura H."/>
            <person name="Mori M."/>
            <person name="Yoshida Y."/>
            <person name="Ohtoshi R."/>
            <person name="Malay A.D."/>
            <person name="Moran D.A.P."/>
            <person name="Tomita M."/>
            <person name="Numata K."/>
            <person name="Arakawa K."/>
        </authorList>
    </citation>
    <scope>NUCLEOTIDE SEQUENCE</scope>
</reference>
<keyword evidence="7" id="KW-1185">Reference proteome</keyword>
<evidence type="ECO:0000313" key="7">
    <source>
        <dbReference type="Proteomes" id="UP000887159"/>
    </source>
</evidence>
<dbReference type="EMBL" id="BMAU01021374">
    <property type="protein sequence ID" value="GFY26138.1"/>
    <property type="molecule type" value="Genomic_DNA"/>
</dbReference>
<evidence type="ECO:0000256" key="5">
    <source>
        <dbReference type="SAM" id="SignalP"/>
    </source>
</evidence>
<protein>
    <submittedName>
        <fullName evidence="6">Uncharacterized protein</fullName>
    </submittedName>
</protein>
<name>A0A8X6W0R5_TRICX</name>
<comment type="subcellular location">
    <subcellularLocation>
        <location evidence="1">Secreted</location>
    </subcellularLocation>
</comment>
<dbReference type="SUPFAM" id="SSF57501">
    <property type="entry name" value="Cystine-knot cytokines"/>
    <property type="match status" value="1"/>
</dbReference>
<keyword evidence="3" id="KW-0964">Secreted</keyword>
<evidence type="ECO:0000313" key="6">
    <source>
        <dbReference type="EMBL" id="GFY26138.1"/>
    </source>
</evidence>
<feature type="signal peptide" evidence="5">
    <location>
        <begin position="1"/>
        <end position="18"/>
    </location>
</feature>
<accession>A0A8X6W0R5</accession>
<sequence>MNYLSGVFLFISFALCESLPVPDYKNEGRLVQRNPLRGAYWIRAGFVTQYGDEMPPNARHSALTESELVSFCQLSDVLPTIPDCPFIVEETFDPHRIPQWISNITCISESSVFSEEERATQCEQVSTEIAVLKKTSHSKGLEIFNQAWENVNVACIRTVPGSDIESQPGHSISLTWENVNVACIRTVPGSDIESQPGHSISLSIFALCESLPVPDYKNEGRLLQRNPLRGAYWVRAGFVTQYGGEMPQNARHSALTESELVYHSAN</sequence>
<evidence type="ECO:0000256" key="1">
    <source>
        <dbReference type="ARBA" id="ARBA00004613"/>
    </source>
</evidence>
<dbReference type="GO" id="GO:0005125">
    <property type="term" value="F:cytokine activity"/>
    <property type="evidence" value="ECO:0007669"/>
    <property type="project" value="InterPro"/>
</dbReference>
<dbReference type="Pfam" id="PF06083">
    <property type="entry name" value="IL17"/>
    <property type="match status" value="1"/>
</dbReference>
<evidence type="ECO:0000256" key="3">
    <source>
        <dbReference type="ARBA" id="ARBA00022525"/>
    </source>
</evidence>
<evidence type="ECO:0000256" key="4">
    <source>
        <dbReference type="ARBA" id="ARBA00022729"/>
    </source>
</evidence>
<dbReference type="GO" id="GO:0005576">
    <property type="term" value="C:extracellular region"/>
    <property type="evidence" value="ECO:0007669"/>
    <property type="project" value="UniProtKB-SubCell"/>
</dbReference>
<comment type="caution">
    <text evidence="6">The sequence shown here is derived from an EMBL/GenBank/DDBJ whole genome shotgun (WGS) entry which is preliminary data.</text>
</comment>
<dbReference type="AlphaFoldDB" id="A0A8X6W0R5"/>
<feature type="chain" id="PRO_5036465844" evidence="5">
    <location>
        <begin position="19"/>
        <end position="266"/>
    </location>
</feature>
<gene>
    <name evidence="6" type="ORF">TNCV_354541</name>
</gene>
<dbReference type="Proteomes" id="UP000887159">
    <property type="component" value="Unassembled WGS sequence"/>
</dbReference>
<proteinExistence type="inferred from homology"/>